<dbReference type="Pfam" id="PF00425">
    <property type="entry name" value="Chorismate_bind"/>
    <property type="match status" value="1"/>
</dbReference>
<dbReference type="Proteomes" id="UP000256679">
    <property type="component" value="Unassembled WGS sequence"/>
</dbReference>
<dbReference type="NCBIfam" id="TIGR00553">
    <property type="entry name" value="pabB"/>
    <property type="match status" value="1"/>
</dbReference>
<dbReference type="EMBL" id="QFCQ01000164">
    <property type="protein sequence ID" value="RDW11880.1"/>
    <property type="molecule type" value="Genomic_DNA"/>
</dbReference>
<protein>
    <submittedName>
        <fullName evidence="2">Aminodeoxychorismate synthase component I</fullName>
    </submittedName>
</protein>
<dbReference type="GO" id="GO:0000162">
    <property type="term" value="P:L-tryptophan biosynthetic process"/>
    <property type="evidence" value="ECO:0007669"/>
    <property type="project" value="TreeGrafter"/>
</dbReference>
<comment type="caution">
    <text evidence="2">The sequence shown here is derived from an EMBL/GenBank/DDBJ whole genome shotgun (WGS) entry which is preliminary data.</text>
</comment>
<dbReference type="InterPro" id="IPR015890">
    <property type="entry name" value="Chorismate_C"/>
</dbReference>
<dbReference type="PRINTS" id="PR00095">
    <property type="entry name" value="ANTSNTHASEI"/>
</dbReference>
<dbReference type="PANTHER" id="PTHR11236:SF50">
    <property type="entry name" value="AMINODEOXYCHORISMATE SYNTHASE COMPONENT 1"/>
    <property type="match status" value="1"/>
</dbReference>
<evidence type="ECO:0000313" key="3">
    <source>
        <dbReference type="Proteomes" id="UP000256679"/>
    </source>
</evidence>
<sequence length="388" mass="41301">MLPRAPRMEACVILCEFGPAGGPVLFQDPQEVLVVNRPDQVAAALARLEARRRQGAWIAGWLSYELGYALEPALAGAMPDARRAPLLAFGVYDAPRPAPPLPAGDAARLGPVAPLISRSDYAAAFARTRHYIAAGDCYQVNLTFPLGSRLVSGSALELYAALAARQPVGFGAYADLGAGPVVVSRSPELFFRLDAQGGIEARPMKGTAPRDPDPARDAALAAGLAASEKNRAENLMIVDLLRNDISRISRLGSVRVPELFAVDSFATVHQMSSRVVGRLDRPAELGALLRALFPCGSITGAPKIRAMQIIREVEPFPRGVYCGSIGWMGPDGAACFSVAIRTLSIWPDGEVTLNVGGGVVQDSTAEGEWEEALWKARYVQDLTTPDCG</sequence>
<dbReference type="GO" id="GO:0046820">
    <property type="term" value="F:4-amino-4-deoxychorismate synthase activity"/>
    <property type="evidence" value="ECO:0007669"/>
    <property type="project" value="TreeGrafter"/>
</dbReference>
<dbReference type="PANTHER" id="PTHR11236">
    <property type="entry name" value="AMINOBENZOATE/ANTHRANILATE SYNTHASE"/>
    <property type="match status" value="1"/>
</dbReference>
<dbReference type="NCBIfam" id="NF005698">
    <property type="entry name" value="PRK07508.1"/>
    <property type="match status" value="1"/>
</dbReference>
<dbReference type="AlphaFoldDB" id="A0A3D8P715"/>
<feature type="domain" description="Chorismate-utilising enzyme C-terminal" evidence="1">
    <location>
        <begin position="118"/>
        <end position="374"/>
    </location>
</feature>
<accession>A0A3D8P715</accession>
<dbReference type="SUPFAM" id="SSF56322">
    <property type="entry name" value="ADC synthase"/>
    <property type="match status" value="1"/>
</dbReference>
<dbReference type="GO" id="GO:0009396">
    <property type="term" value="P:folic acid-containing compound biosynthetic process"/>
    <property type="evidence" value="ECO:0007669"/>
    <property type="project" value="InterPro"/>
</dbReference>
<gene>
    <name evidence="2" type="ORF">DIE28_16860</name>
</gene>
<dbReference type="InterPro" id="IPR005801">
    <property type="entry name" value="ADC_synthase"/>
</dbReference>
<dbReference type="Gene3D" id="3.60.120.10">
    <property type="entry name" value="Anthranilate synthase"/>
    <property type="match status" value="1"/>
</dbReference>
<evidence type="ECO:0000259" key="1">
    <source>
        <dbReference type="Pfam" id="PF00425"/>
    </source>
</evidence>
<keyword evidence="3" id="KW-1185">Reference proteome</keyword>
<name>A0A3D8P715_9RHOB</name>
<dbReference type="InterPro" id="IPR019999">
    <property type="entry name" value="Anth_synth_I-like"/>
</dbReference>
<evidence type="ECO:0000313" key="2">
    <source>
        <dbReference type="EMBL" id="RDW11880.1"/>
    </source>
</evidence>
<reference evidence="2 3" key="1">
    <citation type="submission" date="2018-05" db="EMBL/GenBank/DDBJ databases">
        <title>Whole genome sequencing of Paracoccus thiocyanatus SST.</title>
        <authorList>
            <person name="Ghosh W."/>
            <person name="Rameez M.J."/>
            <person name="Roy C."/>
        </authorList>
    </citation>
    <scope>NUCLEOTIDE SEQUENCE [LARGE SCALE GENOMIC DNA]</scope>
    <source>
        <strain evidence="2 3">SST</strain>
    </source>
</reference>
<dbReference type="InterPro" id="IPR005802">
    <property type="entry name" value="ADC_synth_comp_1"/>
</dbReference>
<organism evidence="2 3">
    <name type="scientific">Paracoccus thiocyanatus</name>
    <dbReference type="NCBI Taxonomy" id="34006"/>
    <lineage>
        <taxon>Bacteria</taxon>
        <taxon>Pseudomonadati</taxon>
        <taxon>Pseudomonadota</taxon>
        <taxon>Alphaproteobacteria</taxon>
        <taxon>Rhodobacterales</taxon>
        <taxon>Paracoccaceae</taxon>
        <taxon>Paracoccus</taxon>
    </lineage>
</organism>
<proteinExistence type="predicted"/>